<accession>A0AAV4C7Q9</accession>
<dbReference type="Proteomes" id="UP000735302">
    <property type="component" value="Unassembled WGS sequence"/>
</dbReference>
<gene>
    <name evidence="1" type="ORF">PoB_005785100</name>
</gene>
<dbReference type="EMBL" id="BLXT01006392">
    <property type="protein sequence ID" value="GFO31346.1"/>
    <property type="molecule type" value="Genomic_DNA"/>
</dbReference>
<organism evidence="1 2">
    <name type="scientific">Plakobranchus ocellatus</name>
    <dbReference type="NCBI Taxonomy" id="259542"/>
    <lineage>
        <taxon>Eukaryota</taxon>
        <taxon>Metazoa</taxon>
        <taxon>Spiralia</taxon>
        <taxon>Lophotrochozoa</taxon>
        <taxon>Mollusca</taxon>
        <taxon>Gastropoda</taxon>
        <taxon>Heterobranchia</taxon>
        <taxon>Euthyneura</taxon>
        <taxon>Panpulmonata</taxon>
        <taxon>Sacoglossa</taxon>
        <taxon>Placobranchoidea</taxon>
        <taxon>Plakobranchidae</taxon>
        <taxon>Plakobranchus</taxon>
    </lineage>
</organism>
<proteinExistence type="predicted"/>
<evidence type="ECO:0000313" key="1">
    <source>
        <dbReference type="EMBL" id="GFO31346.1"/>
    </source>
</evidence>
<evidence type="ECO:0000313" key="2">
    <source>
        <dbReference type="Proteomes" id="UP000735302"/>
    </source>
</evidence>
<protein>
    <submittedName>
        <fullName evidence="1">Uncharacterized protein</fullName>
    </submittedName>
</protein>
<dbReference type="AlphaFoldDB" id="A0AAV4C7Q9"/>
<keyword evidence="2" id="KW-1185">Reference proteome</keyword>
<reference evidence="1 2" key="1">
    <citation type="journal article" date="2021" name="Elife">
        <title>Chloroplast acquisition without the gene transfer in kleptoplastic sea slugs, Plakobranchus ocellatus.</title>
        <authorList>
            <person name="Maeda T."/>
            <person name="Takahashi S."/>
            <person name="Yoshida T."/>
            <person name="Shimamura S."/>
            <person name="Takaki Y."/>
            <person name="Nagai Y."/>
            <person name="Toyoda A."/>
            <person name="Suzuki Y."/>
            <person name="Arimoto A."/>
            <person name="Ishii H."/>
            <person name="Satoh N."/>
            <person name="Nishiyama T."/>
            <person name="Hasebe M."/>
            <person name="Maruyama T."/>
            <person name="Minagawa J."/>
            <person name="Obokata J."/>
            <person name="Shigenobu S."/>
        </authorList>
    </citation>
    <scope>NUCLEOTIDE SEQUENCE [LARGE SCALE GENOMIC DNA]</scope>
</reference>
<name>A0AAV4C7Q9_9GAST</name>
<comment type="caution">
    <text evidence="1">The sequence shown here is derived from an EMBL/GenBank/DDBJ whole genome shotgun (WGS) entry which is preliminary data.</text>
</comment>
<sequence>MICSQIGDGFLNLYYIRLEEGYNCDDPLFSLWSSYHKELVSLLTAQKMTSSEAEDGLTQRKVDALAIRNVKSGTCRSKTLKLPPLISSPEFRSLLLQKEADAKAEEARKKQRKLDIEERK</sequence>